<dbReference type="InterPro" id="IPR021109">
    <property type="entry name" value="Peptidase_aspartic_dom_sf"/>
</dbReference>
<dbReference type="OrthoDB" id="3521766at2"/>
<dbReference type="InterPro" id="IPR001478">
    <property type="entry name" value="PDZ"/>
</dbReference>
<protein>
    <submittedName>
        <fullName evidence="2">PDZ domain-containing protein</fullName>
    </submittedName>
</protein>
<dbReference type="Gene3D" id="2.30.42.10">
    <property type="match status" value="1"/>
</dbReference>
<dbReference type="Pfam" id="PF17820">
    <property type="entry name" value="PDZ_6"/>
    <property type="match status" value="1"/>
</dbReference>
<proteinExistence type="predicted"/>
<reference evidence="2 3" key="1">
    <citation type="submission" date="2019-09" db="EMBL/GenBank/DDBJ databases">
        <authorList>
            <person name="Cao W.R."/>
        </authorList>
    </citation>
    <scope>NUCLEOTIDE SEQUENCE [LARGE SCALE GENOMIC DNA]</scope>
    <source>
        <strain evidence="3">a4</strain>
    </source>
</reference>
<dbReference type="Proteomes" id="UP000467305">
    <property type="component" value="Unassembled WGS sequence"/>
</dbReference>
<evidence type="ECO:0000259" key="1">
    <source>
        <dbReference type="PROSITE" id="PS50106"/>
    </source>
</evidence>
<evidence type="ECO:0000313" key="3">
    <source>
        <dbReference type="Proteomes" id="UP000467305"/>
    </source>
</evidence>
<dbReference type="SUPFAM" id="SSF50156">
    <property type="entry name" value="PDZ domain-like"/>
    <property type="match status" value="1"/>
</dbReference>
<comment type="caution">
    <text evidence="2">The sequence shown here is derived from an EMBL/GenBank/DDBJ whole genome shotgun (WGS) entry which is preliminary data.</text>
</comment>
<keyword evidence="3" id="KW-1185">Reference proteome</keyword>
<dbReference type="Pfam" id="PF13650">
    <property type="entry name" value="Asp_protease_2"/>
    <property type="match status" value="1"/>
</dbReference>
<gene>
    <name evidence="2" type="ORF">F7018_08675</name>
</gene>
<organism evidence="2 3">
    <name type="scientific">Tenacibaculum aiptasiae</name>
    <dbReference type="NCBI Taxonomy" id="426481"/>
    <lineage>
        <taxon>Bacteria</taxon>
        <taxon>Pseudomonadati</taxon>
        <taxon>Bacteroidota</taxon>
        <taxon>Flavobacteriia</taxon>
        <taxon>Flavobacteriales</taxon>
        <taxon>Flavobacteriaceae</taxon>
        <taxon>Tenacibaculum</taxon>
    </lineage>
</organism>
<dbReference type="Gene3D" id="2.40.70.10">
    <property type="entry name" value="Acid Proteases"/>
    <property type="match status" value="2"/>
</dbReference>
<feature type="domain" description="PDZ" evidence="1">
    <location>
        <begin position="391"/>
        <end position="432"/>
    </location>
</feature>
<dbReference type="SMART" id="SM00228">
    <property type="entry name" value="PDZ"/>
    <property type="match status" value="1"/>
</dbReference>
<dbReference type="InterPro" id="IPR041489">
    <property type="entry name" value="PDZ_6"/>
</dbReference>
<evidence type="ECO:0000313" key="2">
    <source>
        <dbReference type="EMBL" id="KAB1158682.1"/>
    </source>
</evidence>
<dbReference type="AlphaFoldDB" id="A0A7J5AM61"/>
<dbReference type="InterPro" id="IPR036034">
    <property type="entry name" value="PDZ_sf"/>
</dbReference>
<dbReference type="EMBL" id="WAAU01000012">
    <property type="protein sequence ID" value="KAB1158682.1"/>
    <property type="molecule type" value="Genomic_DNA"/>
</dbReference>
<sequence>MKVVYLKLTLKLSLLKKRLLYIITFFLCLSIYSQKKFHFLGKRTDKQELTFRLINNLIVIPLEINGNKLSFILDTGVNKTILFNLTQNDSIGLNNIEKVFIRGLGDGEPIEALLSKGNRFRVKNLTGTNQELYVILKDAFNLSAKMGVTIHGIIGYDLLKDVIVKVNYNSKRIVFYNPKKYKKPKCRKCEVFPLQFYRNKPYIDIKARIDTVNNIETPLKLLVDTGGSDAMWLFENTKDIIKTPIKHFGDIMGEGISGTIYGNRSKIPHVSIGRFKLQEPTVSFLDSTSTFNARQFKQRNGSIGGNILKRFKIWIDYPNKKIIFKKNASLKDGFYYNMSGLHIVHDGQELVKEKALTKLLNSNYEGNKSMRNNIIAFIDTYHYRFKSKYKIDKIVEDSPADKAGIMVGDIILNVNNKPAYQFTLEEIVNLFQTKPNKKIKIKVKRGGVDLRFEFRLEKRI</sequence>
<accession>A0A7J5AM61</accession>
<name>A0A7J5AM61_9FLAO</name>
<dbReference type="PROSITE" id="PS50106">
    <property type="entry name" value="PDZ"/>
    <property type="match status" value="1"/>
</dbReference>